<evidence type="ECO:0000313" key="9">
    <source>
        <dbReference type="Proteomes" id="UP001474421"/>
    </source>
</evidence>
<accession>A0AAW1AWU7</accession>
<feature type="domain" description="Immunoglobulin V-set" evidence="7">
    <location>
        <begin position="14"/>
        <end position="85"/>
    </location>
</feature>
<evidence type="ECO:0000256" key="6">
    <source>
        <dbReference type="SAM" id="Phobius"/>
    </source>
</evidence>
<evidence type="ECO:0000256" key="2">
    <source>
        <dbReference type="ARBA" id="ARBA00023180"/>
    </source>
</evidence>
<dbReference type="AlphaFoldDB" id="A0AAW1AWU7"/>
<comment type="caution">
    <text evidence="8">The sequence shown here is derived from an EMBL/GenBank/DDBJ whole genome shotgun (WGS) entry which is preliminary data.</text>
</comment>
<organism evidence="8 9">
    <name type="scientific">Crotalus adamanteus</name>
    <name type="common">Eastern diamondback rattlesnake</name>
    <dbReference type="NCBI Taxonomy" id="8729"/>
    <lineage>
        <taxon>Eukaryota</taxon>
        <taxon>Metazoa</taxon>
        <taxon>Chordata</taxon>
        <taxon>Craniata</taxon>
        <taxon>Vertebrata</taxon>
        <taxon>Euteleostomi</taxon>
        <taxon>Lepidosauria</taxon>
        <taxon>Squamata</taxon>
        <taxon>Bifurcata</taxon>
        <taxon>Unidentata</taxon>
        <taxon>Episquamata</taxon>
        <taxon>Toxicofera</taxon>
        <taxon>Serpentes</taxon>
        <taxon>Colubroidea</taxon>
        <taxon>Viperidae</taxon>
        <taxon>Crotalinae</taxon>
        <taxon>Crotalus</taxon>
    </lineage>
</organism>
<gene>
    <name evidence="8" type="ORF">NXF25_014927</name>
</gene>
<dbReference type="InterPro" id="IPR036179">
    <property type="entry name" value="Ig-like_dom_sf"/>
</dbReference>
<reference evidence="8 9" key="1">
    <citation type="journal article" date="2024" name="Proc. Natl. Acad. Sci. U.S.A.">
        <title>The genetic regulatory architecture and epigenomic basis for age-related changes in rattlesnake venom.</title>
        <authorList>
            <person name="Hogan M.P."/>
            <person name="Holding M.L."/>
            <person name="Nystrom G.S."/>
            <person name="Colston T.J."/>
            <person name="Bartlett D.A."/>
            <person name="Mason A.J."/>
            <person name="Ellsworth S.A."/>
            <person name="Rautsaw R.M."/>
            <person name="Lawrence K.C."/>
            <person name="Strickland J.L."/>
            <person name="He B."/>
            <person name="Fraser P."/>
            <person name="Margres M.J."/>
            <person name="Gilbert D.M."/>
            <person name="Gibbs H.L."/>
            <person name="Parkinson C.L."/>
            <person name="Rokyta D.R."/>
        </authorList>
    </citation>
    <scope>NUCLEOTIDE SEQUENCE [LARGE SCALE GENOMIC DNA]</scope>
    <source>
        <strain evidence="8">DRR0105</strain>
    </source>
</reference>
<keyword evidence="6" id="KW-0472">Membrane</keyword>
<protein>
    <submittedName>
        <fullName evidence="8">Carcinoembryonic antigen-related cell adhesion molecule 3-like</fullName>
    </submittedName>
</protein>
<evidence type="ECO:0000256" key="5">
    <source>
        <dbReference type="SAM" id="MobiDB-lite"/>
    </source>
</evidence>
<keyword evidence="6" id="KW-1133">Transmembrane helix</keyword>
<evidence type="ECO:0000259" key="7">
    <source>
        <dbReference type="Pfam" id="PF07686"/>
    </source>
</evidence>
<keyword evidence="2" id="KW-0325">Glycoprotein</keyword>
<dbReference type="InterPro" id="IPR013783">
    <property type="entry name" value="Ig-like_fold"/>
</dbReference>
<dbReference type="SUPFAM" id="SSF48726">
    <property type="entry name" value="Immunoglobulin"/>
    <property type="match status" value="2"/>
</dbReference>
<keyword evidence="6" id="KW-0812">Transmembrane</keyword>
<feature type="region of interest" description="Disordered" evidence="5">
    <location>
        <begin position="144"/>
        <end position="216"/>
    </location>
</feature>
<proteinExistence type="inferred from homology"/>
<dbReference type="PANTHER" id="PTHR44427">
    <property type="entry name" value="CARCINOEMBRYONIC ANTIGEN-RELATED CELL ADHESION MOLECULE 19"/>
    <property type="match status" value="1"/>
</dbReference>
<sequence>MDPETPKIGGHITFIPRGDTNTLSACSWFRGSDDHAKPIVTYNPPPLSKLAFKDGSTGREFLNSDCSLHIKNLTAEDAGFYKGVMEEDKEKKVGKVYLNIQGRTTGKAKQLSAGGIIGIAVSSFFMVSMFVVLTAYRMISSSRSHQRDGCSISSSCSPGTSTSTSTNTSSKVRKQRPPSVRQDVEVPHSEGRKLQAEVAQELPPGEDGKKKRSHHLLKPPGIRLAAAAENITIDVRVDPDDPDIGWDVALISAGVRSNLLACHWYRGETDNFLEILAYDPKKNSVVYGPATRQRERVRPDCTLLIRDVIITDSDFYAVYKRSANQSEVGTTPLIVRDRSYYAVERTTLSPLAILGIIVSSGTGFAFILSLVLYRTVGRVKRPARATEVMGSEQISQVKIESQIGSQQRLSVPNIQPGAESQLSALNTRPL</sequence>
<evidence type="ECO:0000256" key="1">
    <source>
        <dbReference type="ARBA" id="ARBA00022729"/>
    </source>
</evidence>
<dbReference type="EMBL" id="JAOTOJ010000011">
    <property type="protein sequence ID" value="KAK9394399.1"/>
    <property type="molecule type" value="Genomic_DNA"/>
</dbReference>
<feature type="compositionally biased region" description="Low complexity" evidence="5">
    <location>
        <begin position="151"/>
        <end position="170"/>
    </location>
</feature>
<dbReference type="Gene3D" id="2.60.40.10">
    <property type="entry name" value="Immunoglobulins"/>
    <property type="match status" value="2"/>
</dbReference>
<dbReference type="InterPro" id="IPR050831">
    <property type="entry name" value="CEA_cell_adhesion"/>
</dbReference>
<feature type="transmembrane region" description="Helical" evidence="6">
    <location>
        <begin position="111"/>
        <end position="136"/>
    </location>
</feature>
<dbReference type="PANTHER" id="PTHR44427:SF1">
    <property type="entry name" value="CARCINOEMBRYONIC ANTIGEN-RELATED CELL ADHESION MOLECULE 1"/>
    <property type="match status" value="1"/>
</dbReference>
<dbReference type="InterPro" id="IPR013106">
    <property type="entry name" value="Ig_V-set"/>
</dbReference>
<evidence type="ECO:0000313" key="8">
    <source>
        <dbReference type="EMBL" id="KAK9394399.1"/>
    </source>
</evidence>
<keyword evidence="1" id="KW-0732">Signal</keyword>
<name>A0AAW1AWU7_CROAD</name>
<evidence type="ECO:0000256" key="4">
    <source>
        <dbReference type="ARBA" id="ARBA00038222"/>
    </source>
</evidence>
<comment type="similarity">
    <text evidence="4">Belongs to the immunoglobulin superfamily. CEA family.</text>
</comment>
<feature type="transmembrane region" description="Helical" evidence="6">
    <location>
        <begin position="351"/>
        <end position="373"/>
    </location>
</feature>
<dbReference type="Pfam" id="PF07686">
    <property type="entry name" value="V-set"/>
    <property type="match status" value="1"/>
</dbReference>
<dbReference type="Proteomes" id="UP001474421">
    <property type="component" value="Unassembled WGS sequence"/>
</dbReference>
<keyword evidence="9" id="KW-1185">Reference proteome</keyword>
<evidence type="ECO:0000256" key="3">
    <source>
        <dbReference type="ARBA" id="ARBA00023319"/>
    </source>
</evidence>
<feature type="compositionally biased region" description="Basic and acidic residues" evidence="5">
    <location>
        <begin position="182"/>
        <end position="195"/>
    </location>
</feature>
<keyword evidence="3" id="KW-0393">Immunoglobulin domain</keyword>